<feature type="domain" description="DUF4785" evidence="1">
    <location>
        <begin position="299"/>
        <end position="384"/>
    </location>
</feature>
<dbReference type="HOGENOM" id="CLU_413280_0_0_6"/>
<accession>A0A098Q2J9</accession>
<dbReference type="Gene3D" id="2.60.40.3870">
    <property type="entry name" value="Uncharacterised protein PF16024, DUF4785"/>
    <property type="match status" value="1"/>
</dbReference>
<name>A0A098Q2J9_9XANT</name>
<reference evidence="2 3" key="1">
    <citation type="submission" date="2014-09" db="EMBL/GenBank/DDBJ databases">
        <title>A draft genome sequence for Xanthomonas axonopodis pv. vasculorum NCPPB 900.</title>
        <authorList>
            <person name="Harrison J."/>
            <person name="Studholme D.J."/>
        </authorList>
    </citation>
    <scope>NUCLEOTIDE SEQUENCE [LARGE SCALE GENOMIC DNA]</scope>
    <source>
        <strain evidence="2 3">NCPPB 900</strain>
    </source>
</reference>
<dbReference type="GeneID" id="58001079"/>
<dbReference type="Gene3D" id="3.40.50.1820">
    <property type="entry name" value="alpha/beta hydrolase"/>
    <property type="match status" value="1"/>
</dbReference>
<dbReference type="InterPro" id="IPR029058">
    <property type="entry name" value="AB_hydrolase_fold"/>
</dbReference>
<dbReference type="eggNOG" id="COG1075">
    <property type="taxonomic scope" value="Bacteria"/>
</dbReference>
<dbReference type="InterPro" id="IPR048295">
    <property type="entry name" value="DUF4785_C"/>
</dbReference>
<dbReference type="Pfam" id="PF20943">
    <property type="entry name" value="DUF4785_3rd"/>
    <property type="match status" value="1"/>
</dbReference>
<dbReference type="RefSeq" id="WP_042821046.1">
    <property type="nucleotide sequence ID" value="NZ_CP053649.1"/>
</dbReference>
<sequence>MPKPSLLSLLCSLSLLSAPLAAAELQPKQLAGPPEEFAQMRAPDPAESAILSKSALLPVELTPAGQSARWQGSLPVENGHLRFMVLSGDQAWDAAVAAPQLAGARTAAVATPLQAQRTLLGTAEHGTSGMRYAVESAQNGTWSLTLQSASPAAQRGYVLMEGDARTQLASYLRTRQQQVGQPLTLNALLSGKDARGATLLTAQAGTIDEASLRVIDPQGGVRSLPMADDGKHDDGAAGDGVYGGTFQPTSEGTWIAQVIVHGHDQAGQPFVRTSEHVVPVVDTSLRLLGNALGARAAEGMRLTIALPVAARGKAPSHYRVFGQVWGTDAKGKDVPVAWIGGMLTPQQGQLPLSLDERWIARAGARAPFTLRNLRIEDPDHYIPLVQAGTLPLQVPTLRRASIARASMAIDESMRMGPRPTALASAMATAQPQAATSQLVLVHGYCSNGVWPQAQFTNASTFMDAKQNRSNDQFAQRLAQFASQWSSFSTVAHSQGGMAALHLYTYYWSGLDNATGGLVMQSVGTPYQGTNMAGVLAALGSWFGKSCGTNTDMTYDGAKAWLAGIPADARAKVNYYTTSFAKSKKWYRDDYCNAASDLVLNDPEDGVVEEVNAQLPGGVNRGHTTGQCHTTGMRDPAQYLDADRNAVMNANAAR</sequence>
<proteinExistence type="predicted"/>
<gene>
    <name evidence="2" type="ORF">GW15_0201405</name>
</gene>
<evidence type="ECO:0000259" key="1">
    <source>
        <dbReference type="Pfam" id="PF20943"/>
    </source>
</evidence>
<protein>
    <submittedName>
        <fullName evidence="2">Conditioned medium factor</fullName>
    </submittedName>
</protein>
<dbReference type="AlphaFoldDB" id="A0A098Q2J9"/>
<evidence type="ECO:0000313" key="2">
    <source>
        <dbReference type="EMBL" id="KGE53555.1"/>
    </source>
</evidence>
<dbReference type="NCBIfam" id="NF041940">
    <property type="entry name" value="choice_anch_X"/>
    <property type="match status" value="1"/>
</dbReference>
<evidence type="ECO:0000313" key="3">
    <source>
        <dbReference type="Proteomes" id="UP000028012"/>
    </source>
</evidence>
<comment type="caution">
    <text evidence="2">The sequence shown here is derived from an EMBL/GenBank/DDBJ whole genome shotgun (WGS) entry which is preliminary data.</text>
</comment>
<dbReference type="EMBL" id="JPHD02000014">
    <property type="protein sequence ID" value="KGE53555.1"/>
    <property type="molecule type" value="Genomic_DNA"/>
</dbReference>
<dbReference type="STRING" id="325777.GW15_0201405"/>
<dbReference type="Proteomes" id="UP000028012">
    <property type="component" value="Unassembled WGS sequence"/>
</dbReference>
<dbReference type="SUPFAM" id="SSF53474">
    <property type="entry name" value="alpha/beta-Hydrolases"/>
    <property type="match status" value="1"/>
</dbReference>
<organism evidence="2 3">
    <name type="scientific">Xanthomonas axonopodis pv. vasculorum</name>
    <dbReference type="NCBI Taxonomy" id="325777"/>
    <lineage>
        <taxon>Bacteria</taxon>
        <taxon>Pseudomonadati</taxon>
        <taxon>Pseudomonadota</taxon>
        <taxon>Gammaproteobacteria</taxon>
        <taxon>Lysobacterales</taxon>
        <taxon>Lysobacteraceae</taxon>
        <taxon>Xanthomonas</taxon>
    </lineage>
</organism>